<evidence type="ECO:0000256" key="2">
    <source>
        <dbReference type="SAM" id="MobiDB-lite"/>
    </source>
</evidence>
<evidence type="ECO:0000313" key="3">
    <source>
        <dbReference type="EMBL" id="SEQ99363.1"/>
    </source>
</evidence>
<organism evidence="3 4">
    <name type="scientific">Amphritea atlantica</name>
    <dbReference type="NCBI Taxonomy" id="355243"/>
    <lineage>
        <taxon>Bacteria</taxon>
        <taxon>Pseudomonadati</taxon>
        <taxon>Pseudomonadota</taxon>
        <taxon>Gammaproteobacteria</taxon>
        <taxon>Oceanospirillales</taxon>
        <taxon>Oceanospirillaceae</taxon>
        <taxon>Amphritea</taxon>
    </lineage>
</organism>
<dbReference type="RefSeq" id="WP_091360835.1">
    <property type="nucleotide sequence ID" value="NZ_AP025284.1"/>
</dbReference>
<gene>
    <name evidence="3" type="ORF">SAMN03080615_03542</name>
</gene>
<proteinExistence type="predicted"/>
<dbReference type="OrthoDB" id="5523335at2"/>
<protein>
    <recommendedName>
        <fullName evidence="5">DUF349 domain-containing protein</fullName>
    </recommendedName>
</protein>
<dbReference type="Pfam" id="PF03993">
    <property type="entry name" value="DUF349"/>
    <property type="match status" value="2"/>
</dbReference>
<dbReference type="AlphaFoldDB" id="A0A1H9KKH1"/>
<evidence type="ECO:0008006" key="5">
    <source>
        <dbReference type="Google" id="ProtNLM"/>
    </source>
</evidence>
<evidence type="ECO:0000313" key="4">
    <source>
        <dbReference type="Proteomes" id="UP000198749"/>
    </source>
</evidence>
<feature type="coiled-coil region" evidence="1">
    <location>
        <begin position="401"/>
        <end position="446"/>
    </location>
</feature>
<feature type="compositionally biased region" description="Basic and acidic residues" evidence="2">
    <location>
        <begin position="712"/>
        <end position="721"/>
    </location>
</feature>
<keyword evidence="1" id="KW-0175">Coiled coil</keyword>
<feature type="region of interest" description="Disordered" evidence="2">
    <location>
        <begin position="710"/>
        <end position="729"/>
    </location>
</feature>
<sequence length="889" mass="102869">MFAKFFKPRWKHNKAAVRIRAVHRLSPGKTEHREVLARLARQDQSIEVRLAAVEKIAAPELLSDILTHDINPDIRRSAAKRICEVILDPSYTHSQQSECLNYLHDENMLAHIALNSDRSDIQLQAIQRVSDQHCLSSLAINGSSTQLRQAAAEKLHSPELLEQTLKAIKGRDKSVFRIIRNKQQQLQETARHQEQILLRKEELLCSLEQLSRTDHFPLYGAKLEALCQQWNSLDEVTDADIEKRYSGLVELCQKTLSAEQARCHQIEEKQQQAEAEAQQNRALLQKLEDTLHRCTTLICGEHFCKADLDAEQACWNQACEQLQSDAENAITSTFRQLSERFERYQHTGRQWLELCGEISGLLDSGLSGDADRAGLQQHLHQLDRLNEQLNWPEEIKRPALLQTVEQQRSNILEQLSQLKLEQQHCSQDLAELLDALEQQIEAGQVKHACQLEQQAEAQLSGMNGTTPKHLLQRHKGLLARLAELKNWQGFAVSAKKEQLCEAMEALIDSAIEPPLLAKQIHTLQGQWKQLDSDDPLHSHKTWQRFKTAADQAYAPCEQYFRQQKQQRTDNLSKRKQLVTELNDFLGQIDWQQPDWSLIEQVSRTAKREWKAYAPVDRTPGRQVQTEFNALLKQLDNKIAAHREQIAEEKRSLLEQAQLLVTDEDPHAAASQTRALQKRWKEAGNTFHSLERKLWPEFRKACNEVFENLNRSRQSEKKHTQADEQPATSLTESRSYQALLQRIELCDQLENFIDDGTLDQLVLDEIQSVWDRCDPADDYFETLIQARYELLLELISGRMEMQELLTLTEKALRQLCIRLEILLELDSPEQDHTLRMEYQMDRLQKALEQRQTSDNSNDLKLLELEWQCQPFTLQHEALQIRFYSNLQQAG</sequence>
<dbReference type="EMBL" id="FOGB01000013">
    <property type="protein sequence ID" value="SEQ99363.1"/>
    <property type="molecule type" value="Genomic_DNA"/>
</dbReference>
<reference evidence="4" key="1">
    <citation type="submission" date="2016-10" db="EMBL/GenBank/DDBJ databases">
        <authorList>
            <person name="Varghese N."/>
            <person name="Submissions S."/>
        </authorList>
    </citation>
    <scope>NUCLEOTIDE SEQUENCE [LARGE SCALE GENOMIC DNA]</scope>
    <source>
        <strain evidence="4">DSM 18887</strain>
    </source>
</reference>
<accession>A0A1H9KKH1</accession>
<keyword evidence="4" id="KW-1185">Reference proteome</keyword>
<dbReference type="InterPro" id="IPR007139">
    <property type="entry name" value="DUF349"/>
</dbReference>
<dbReference type="Proteomes" id="UP000198749">
    <property type="component" value="Unassembled WGS sequence"/>
</dbReference>
<feature type="coiled-coil region" evidence="1">
    <location>
        <begin position="256"/>
        <end position="290"/>
    </location>
</feature>
<dbReference type="STRING" id="355243.SAMN03080615_03542"/>
<name>A0A1H9KKH1_9GAMM</name>
<evidence type="ECO:0000256" key="1">
    <source>
        <dbReference type="SAM" id="Coils"/>
    </source>
</evidence>